<dbReference type="GO" id="GO:0005762">
    <property type="term" value="C:mitochondrial large ribosomal subunit"/>
    <property type="evidence" value="ECO:0007669"/>
    <property type="project" value="TreeGrafter"/>
</dbReference>
<dbReference type="OrthoDB" id="416470at2759"/>
<dbReference type="SUPFAM" id="SSF54843">
    <property type="entry name" value="Ribosomal protein L22"/>
    <property type="match status" value="1"/>
</dbReference>
<reference evidence="12" key="1">
    <citation type="journal article" date="2014" name="Nat. Genet.">
        <title>A reference genome for common bean and genome-wide analysis of dual domestications.</title>
        <authorList>
            <person name="Schmutz J."/>
            <person name="McClean P.E."/>
            <person name="Mamidi S."/>
            <person name="Wu G.A."/>
            <person name="Cannon S.B."/>
            <person name="Grimwood J."/>
            <person name="Jenkins J."/>
            <person name="Shu S."/>
            <person name="Song Q."/>
            <person name="Chavarro C."/>
            <person name="Torres-Torres M."/>
            <person name="Geffroy V."/>
            <person name="Moghaddam S.M."/>
            <person name="Gao D."/>
            <person name="Abernathy B."/>
            <person name="Barry K."/>
            <person name="Blair M."/>
            <person name="Brick M.A."/>
            <person name="Chovatia M."/>
            <person name="Gepts P."/>
            <person name="Goodstein D.M."/>
            <person name="Gonzales M."/>
            <person name="Hellsten U."/>
            <person name="Hyten D.L."/>
            <person name="Jia G."/>
            <person name="Kelly J.D."/>
            <person name="Kudrna D."/>
            <person name="Lee R."/>
            <person name="Richard M.M."/>
            <person name="Miklas P.N."/>
            <person name="Osorno J.M."/>
            <person name="Rodrigues J."/>
            <person name="Thareau V."/>
            <person name="Urrea C.A."/>
            <person name="Wang M."/>
            <person name="Yu Y."/>
            <person name="Zhang M."/>
            <person name="Wing R.A."/>
            <person name="Cregan P.B."/>
            <person name="Rokhsar D.S."/>
            <person name="Jackson S.A."/>
        </authorList>
    </citation>
    <scope>NUCLEOTIDE SEQUENCE [LARGE SCALE GENOMIC DNA]</scope>
    <source>
        <strain evidence="12">cv. G19833</strain>
    </source>
</reference>
<evidence type="ECO:0000313" key="11">
    <source>
        <dbReference type="EMBL" id="ESW11935.1"/>
    </source>
</evidence>
<evidence type="ECO:0000313" key="12">
    <source>
        <dbReference type="Proteomes" id="UP000000226"/>
    </source>
</evidence>
<dbReference type="AlphaFoldDB" id="V7B2X9"/>
<dbReference type="CDD" id="cd00336">
    <property type="entry name" value="Ribosomal_L22"/>
    <property type="match status" value="1"/>
</dbReference>
<evidence type="ECO:0000256" key="2">
    <source>
        <dbReference type="ARBA" id="ARBA00003611"/>
    </source>
</evidence>
<dbReference type="EMBL" id="CM002295">
    <property type="protein sequence ID" value="ESW11935.1"/>
    <property type="molecule type" value="Genomic_DNA"/>
</dbReference>
<dbReference type="Pfam" id="PF00237">
    <property type="entry name" value="Ribosomal_L22"/>
    <property type="match status" value="1"/>
</dbReference>
<evidence type="ECO:0000256" key="6">
    <source>
        <dbReference type="ARBA" id="ARBA00022980"/>
    </source>
</evidence>
<dbReference type="eggNOG" id="KOG1711">
    <property type="taxonomic scope" value="Eukaryota"/>
</dbReference>
<dbReference type="InterPro" id="IPR001063">
    <property type="entry name" value="Ribosomal_uL22"/>
</dbReference>
<comment type="function">
    <text evidence="2">This protein binds specifically to 23S rRNA.</text>
</comment>
<dbReference type="Proteomes" id="UP000000226">
    <property type="component" value="Chromosome 8"/>
</dbReference>
<sequence length="128" mass="14257">MSPKKVNLVAALVRGMLAKDALMQLELTIKGAAKTVYQVIHSARANASHNHGLDPERLIVAEAFVGKGYFKKRLAFHAKGRSRLIMRPECRLTVVWERELVPHQLTETTPVWGRKNKYSGQNLSAAPA</sequence>
<evidence type="ECO:0000256" key="8">
    <source>
        <dbReference type="ARBA" id="ARBA00035285"/>
    </source>
</evidence>
<keyword evidence="7 10" id="KW-0687">Ribonucleoprotein</keyword>
<evidence type="ECO:0000256" key="7">
    <source>
        <dbReference type="ARBA" id="ARBA00023274"/>
    </source>
</evidence>
<dbReference type="InterPro" id="IPR005727">
    <property type="entry name" value="Ribosomal_uL22_bac/chlpt-type"/>
</dbReference>
<evidence type="ECO:0000256" key="5">
    <source>
        <dbReference type="ARBA" id="ARBA00022884"/>
    </source>
</evidence>
<keyword evidence="5" id="KW-0694">RNA-binding</keyword>
<dbReference type="STRING" id="3885.V7B2X9"/>
<dbReference type="GO" id="GO:0003735">
    <property type="term" value="F:structural constituent of ribosome"/>
    <property type="evidence" value="ECO:0007669"/>
    <property type="project" value="InterPro"/>
</dbReference>
<dbReference type="NCBIfam" id="TIGR01044">
    <property type="entry name" value="rplV_bact"/>
    <property type="match status" value="1"/>
</dbReference>
<evidence type="ECO:0000256" key="3">
    <source>
        <dbReference type="ARBA" id="ARBA00009451"/>
    </source>
</evidence>
<dbReference type="Gramene" id="ESW11935">
    <property type="protein sequence ID" value="ESW11935"/>
    <property type="gene ID" value="PHAVU_008G071600g"/>
</dbReference>
<dbReference type="InterPro" id="IPR047867">
    <property type="entry name" value="Ribosomal_uL22_bac/org-type"/>
</dbReference>
<keyword evidence="4" id="KW-0699">rRNA-binding</keyword>
<evidence type="ECO:0000256" key="10">
    <source>
        <dbReference type="RuleBase" id="RU004005"/>
    </source>
</evidence>
<dbReference type="SMR" id="V7B2X9"/>
<evidence type="ECO:0000256" key="4">
    <source>
        <dbReference type="ARBA" id="ARBA00022730"/>
    </source>
</evidence>
<dbReference type="PANTHER" id="PTHR13501">
    <property type="entry name" value="CHLOROPLAST 50S RIBOSOMAL PROTEIN L22-RELATED"/>
    <property type="match status" value="1"/>
</dbReference>
<name>V7B2X9_PHAVU</name>
<accession>V7B2X9</accession>
<protein>
    <recommendedName>
        <fullName evidence="8">Large ribosomal subunit protein uL22c</fullName>
    </recommendedName>
    <alternativeName>
        <fullName evidence="9">50S ribosomal protein L22, chloroplastic</fullName>
    </alternativeName>
</protein>
<dbReference type="InterPro" id="IPR036394">
    <property type="entry name" value="Ribosomal_uL22_sf"/>
</dbReference>
<proteinExistence type="inferred from homology"/>
<dbReference type="OMA" id="YVSECYA"/>
<evidence type="ECO:0000256" key="1">
    <source>
        <dbReference type="ARBA" id="ARBA00003478"/>
    </source>
</evidence>
<comment type="function">
    <text evidence="1">The globular domain of the protein is located near the polypeptide exit tunnel on the outside of the subunit, while an extended beta-hairpin is found that lines the wall of the exit tunnel in the center of the 70S ribosome.</text>
</comment>
<evidence type="ECO:0000256" key="9">
    <source>
        <dbReference type="ARBA" id="ARBA00035416"/>
    </source>
</evidence>
<dbReference type="PANTHER" id="PTHR13501:SF8">
    <property type="entry name" value="LARGE RIBOSOMAL SUBUNIT PROTEIN UL22M"/>
    <property type="match status" value="1"/>
</dbReference>
<comment type="similarity">
    <text evidence="3 10">Belongs to the universal ribosomal protein uL22 family.</text>
</comment>
<organism evidence="11 12">
    <name type="scientific">Phaseolus vulgaris</name>
    <name type="common">Kidney bean</name>
    <name type="synonym">French bean</name>
    <dbReference type="NCBI Taxonomy" id="3885"/>
    <lineage>
        <taxon>Eukaryota</taxon>
        <taxon>Viridiplantae</taxon>
        <taxon>Streptophyta</taxon>
        <taxon>Embryophyta</taxon>
        <taxon>Tracheophyta</taxon>
        <taxon>Spermatophyta</taxon>
        <taxon>Magnoliopsida</taxon>
        <taxon>eudicotyledons</taxon>
        <taxon>Gunneridae</taxon>
        <taxon>Pentapetalae</taxon>
        <taxon>rosids</taxon>
        <taxon>fabids</taxon>
        <taxon>Fabales</taxon>
        <taxon>Fabaceae</taxon>
        <taxon>Papilionoideae</taxon>
        <taxon>50 kb inversion clade</taxon>
        <taxon>NPAAA clade</taxon>
        <taxon>indigoferoid/millettioid clade</taxon>
        <taxon>Phaseoleae</taxon>
        <taxon>Phaseolus</taxon>
    </lineage>
</organism>
<dbReference type="GO" id="GO:0019843">
    <property type="term" value="F:rRNA binding"/>
    <property type="evidence" value="ECO:0007669"/>
    <property type="project" value="UniProtKB-KW"/>
</dbReference>
<dbReference type="GO" id="GO:0006412">
    <property type="term" value="P:translation"/>
    <property type="evidence" value="ECO:0007669"/>
    <property type="project" value="InterPro"/>
</dbReference>
<keyword evidence="12" id="KW-1185">Reference proteome</keyword>
<keyword evidence="6 10" id="KW-0689">Ribosomal protein</keyword>
<dbReference type="Gene3D" id="3.90.470.10">
    <property type="entry name" value="Ribosomal protein L22/L17"/>
    <property type="match status" value="1"/>
</dbReference>
<gene>
    <name evidence="11" type="ORF">PHAVU_008G071600g</name>
</gene>